<dbReference type="PANTHER" id="PTHR24113:SF12">
    <property type="entry name" value="RAN GTPASE-ACTIVATING PROTEIN 1"/>
    <property type="match status" value="1"/>
</dbReference>
<dbReference type="GO" id="GO:0005634">
    <property type="term" value="C:nucleus"/>
    <property type="evidence" value="ECO:0007669"/>
    <property type="project" value="TreeGrafter"/>
</dbReference>
<dbReference type="EMBL" id="JAAAHY010000634">
    <property type="protein sequence ID" value="KAF9960383.1"/>
    <property type="molecule type" value="Genomic_DNA"/>
</dbReference>
<dbReference type="AlphaFoldDB" id="A0A9P6J375"/>
<evidence type="ECO:0000256" key="4">
    <source>
        <dbReference type="SAM" id="MobiDB-lite"/>
    </source>
</evidence>
<feature type="region of interest" description="Disordered" evidence="4">
    <location>
        <begin position="90"/>
        <end position="116"/>
    </location>
</feature>
<evidence type="ECO:0000256" key="3">
    <source>
        <dbReference type="ARBA" id="ARBA00022737"/>
    </source>
</evidence>
<keyword evidence="3" id="KW-0677">Repeat</keyword>
<dbReference type="GO" id="GO:0005829">
    <property type="term" value="C:cytosol"/>
    <property type="evidence" value="ECO:0007669"/>
    <property type="project" value="TreeGrafter"/>
</dbReference>
<evidence type="ECO:0000313" key="5">
    <source>
        <dbReference type="EMBL" id="KAF9960383.1"/>
    </source>
</evidence>
<comment type="caution">
    <text evidence="5">The sequence shown here is derived from an EMBL/GenBank/DDBJ whole genome shotgun (WGS) entry which is preliminary data.</text>
</comment>
<proteinExistence type="predicted"/>
<keyword evidence="6" id="KW-1185">Reference proteome</keyword>
<dbReference type="GO" id="GO:0048471">
    <property type="term" value="C:perinuclear region of cytoplasm"/>
    <property type="evidence" value="ECO:0007669"/>
    <property type="project" value="TreeGrafter"/>
</dbReference>
<keyword evidence="2" id="KW-0433">Leucine-rich repeat</keyword>
<accession>A0A9P6J375</accession>
<dbReference type="SUPFAM" id="SSF52047">
    <property type="entry name" value="RNI-like"/>
    <property type="match status" value="1"/>
</dbReference>
<dbReference type="Proteomes" id="UP000738359">
    <property type="component" value="Unassembled WGS sequence"/>
</dbReference>
<gene>
    <name evidence="5" type="ORF">BGZ70_008620</name>
</gene>
<sequence>MEKAFPGVRHIRDGKSIIKFHRGSSQQSPGVIDVVLTTSIEPASVNSLKNDPTDVNNHPLVDAAADVVLDTLKVGQPTKVRLVQQIATQASRKTRKPEVEQRFISPLDPKDQEPVRSSPDIYQAYGKAISHTHVENNRNELSAELKGPFLQKMEAMFAARNAELQDAMDAKHEEVQAIIANNTAAIGSRVQAVLTQTYELHEYPIPRLFVVLPQDPSVWNTLNPFANKFRLYFLCECGEHTKSINSKTGIPHHIHFAKHEGYEIARPSEFFEQYGSYVLTILKMLKYSITVTGIVMPSFSQLLNPDVLGQTITRSYRTGREQGGFEGADLRKLETFLRATDGNKVLGDLYRTVTDEGHVKWVCIDHYRENYNRTSVETFRRAVESLGGYFDENTGLVQVKLGSRAAAKQFYSALGYARSVRELNIVLDWNCTAADIQLLEDALTKSAVMVLHLDVQRFLPSFTDKLSSIQTQYQALGRILNPLNMRSIHIVLPVDLIKLSNFTPKRPPHLRKLSFEMAIVTNIRVHTEMLETGSTVTSTYLYTSSIKSSEVQALSKALTTSLILNTLDLKGKSIEPYVAQALSEALKTNLTLITLNLYSNSIGDNGARALSEALRTNSTLRTLDLGWNSIETNGAQALSEAFKSNWTLTSLSLGGNAIGDSADQALSTMLKRNLSRMR</sequence>
<dbReference type="GO" id="GO:0031267">
    <property type="term" value="F:small GTPase binding"/>
    <property type="evidence" value="ECO:0007669"/>
    <property type="project" value="TreeGrafter"/>
</dbReference>
<reference evidence="5" key="1">
    <citation type="journal article" date="2020" name="Fungal Divers.">
        <title>Resolving the Mortierellaceae phylogeny through synthesis of multi-gene phylogenetics and phylogenomics.</title>
        <authorList>
            <person name="Vandepol N."/>
            <person name="Liber J."/>
            <person name="Desiro A."/>
            <person name="Na H."/>
            <person name="Kennedy M."/>
            <person name="Barry K."/>
            <person name="Grigoriev I.V."/>
            <person name="Miller A.N."/>
            <person name="O'Donnell K."/>
            <person name="Stajich J.E."/>
            <person name="Bonito G."/>
        </authorList>
    </citation>
    <scope>NUCLEOTIDE SEQUENCE</scope>
    <source>
        <strain evidence="5">CK1249</strain>
    </source>
</reference>
<keyword evidence="1" id="KW-0343">GTPase activation</keyword>
<dbReference type="Pfam" id="PF13516">
    <property type="entry name" value="LRR_6"/>
    <property type="match status" value="3"/>
</dbReference>
<dbReference type="InterPro" id="IPR032675">
    <property type="entry name" value="LRR_dom_sf"/>
</dbReference>
<dbReference type="InterPro" id="IPR027038">
    <property type="entry name" value="RanGap"/>
</dbReference>
<dbReference type="InterPro" id="IPR001611">
    <property type="entry name" value="Leu-rich_rpt"/>
</dbReference>
<evidence type="ECO:0000256" key="2">
    <source>
        <dbReference type="ARBA" id="ARBA00022614"/>
    </source>
</evidence>
<protein>
    <recommendedName>
        <fullName evidence="7">RNI-like protein</fullName>
    </recommendedName>
</protein>
<dbReference type="SMART" id="SM00368">
    <property type="entry name" value="LRR_RI"/>
    <property type="match status" value="3"/>
</dbReference>
<evidence type="ECO:0008006" key="7">
    <source>
        <dbReference type="Google" id="ProtNLM"/>
    </source>
</evidence>
<name>A0A9P6J375_MORAP</name>
<evidence type="ECO:0000256" key="1">
    <source>
        <dbReference type="ARBA" id="ARBA00022468"/>
    </source>
</evidence>
<dbReference type="OrthoDB" id="120976at2759"/>
<dbReference type="GO" id="GO:0005096">
    <property type="term" value="F:GTPase activator activity"/>
    <property type="evidence" value="ECO:0007669"/>
    <property type="project" value="UniProtKB-KW"/>
</dbReference>
<dbReference type="PANTHER" id="PTHR24113">
    <property type="entry name" value="RAN GTPASE-ACTIVATING PROTEIN 1"/>
    <property type="match status" value="1"/>
</dbReference>
<dbReference type="Gene3D" id="3.80.10.10">
    <property type="entry name" value="Ribonuclease Inhibitor"/>
    <property type="match status" value="1"/>
</dbReference>
<dbReference type="GO" id="GO:0006913">
    <property type="term" value="P:nucleocytoplasmic transport"/>
    <property type="evidence" value="ECO:0007669"/>
    <property type="project" value="TreeGrafter"/>
</dbReference>
<organism evidence="5 6">
    <name type="scientific">Mortierella alpina</name>
    <name type="common">Oleaginous fungus</name>
    <name type="synonym">Mortierella renispora</name>
    <dbReference type="NCBI Taxonomy" id="64518"/>
    <lineage>
        <taxon>Eukaryota</taxon>
        <taxon>Fungi</taxon>
        <taxon>Fungi incertae sedis</taxon>
        <taxon>Mucoromycota</taxon>
        <taxon>Mortierellomycotina</taxon>
        <taxon>Mortierellomycetes</taxon>
        <taxon>Mortierellales</taxon>
        <taxon>Mortierellaceae</taxon>
        <taxon>Mortierella</taxon>
    </lineage>
</organism>
<evidence type="ECO:0000313" key="6">
    <source>
        <dbReference type="Proteomes" id="UP000738359"/>
    </source>
</evidence>